<comment type="caution">
    <text evidence="2">The sequence shown here is derived from an EMBL/GenBank/DDBJ whole genome shotgun (WGS) entry which is preliminary data.</text>
</comment>
<sequence length="151" mass="15816">MRSFTLPETTLVLLITAVLSLVANALSSNIPFLDAVPGMVILIVISLAGIVAARVLPGGIPAVAYITTLGCILTYPGFPGSEIVNMYMKKVGFLSLCTPILAYAGISIGKDMDAFKKTGWRIVVLACVIFVGTYLGSAIIAEVILKALGQI</sequence>
<dbReference type="EMBL" id="FNOP01000014">
    <property type="protein sequence ID" value="SDX13882.1"/>
    <property type="molecule type" value="Genomic_DNA"/>
</dbReference>
<name>A0A1H2Z8T9_ACIFE</name>
<keyword evidence="1" id="KW-0472">Membrane</keyword>
<feature type="transmembrane region" description="Helical" evidence="1">
    <location>
        <begin position="90"/>
        <end position="108"/>
    </location>
</feature>
<reference evidence="2 3" key="1">
    <citation type="submission" date="2016-10" db="EMBL/GenBank/DDBJ databases">
        <authorList>
            <person name="Varghese N."/>
            <person name="Submissions S."/>
        </authorList>
    </citation>
    <scope>NUCLEOTIDE SEQUENCE [LARGE SCALE GENOMIC DNA]</scope>
    <source>
        <strain evidence="2 3">WCC6</strain>
    </source>
</reference>
<proteinExistence type="predicted"/>
<evidence type="ECO:0000313" key="3">
    <source>
        <dbReference type="Proteomes" id="UP000182379"/>
    </source>
</evidence>
<evidence type="ECO:0008006" key="4">
    <source>
        <dbReference type="Google" id="ProtNLM"/>
    </source>
</evidence>
<keyword evidence="1" id="KW-0812">Transmembrane</keyword>
<keyword evidence="1" id="KW-1133">Transmembrane helix</keyword>
<organism evidence="2 3">
    <name type="scientific">Acidaminococcus fermentans</name>
    <dbReference type="NCBI Taxonomy" id="905"/>
    <lineage>
        <taxon>Bacteria</taxon>
        <taxon>Bacillati</taxon>
        <taxon>Bacillota</taxon>
        <taxon>Negativicutes</taxon>
        <taxon>Acidaminococcales</taxon>
        <taxon>Acidaminococcaceae</taxon>
        <taxon>Acidaminococcus</taxon>
    </lineage>
</organism>
<feature type="transmembrane region" description="Helical" evidence="1">
    <location>
        <begin position="35"/>
        <end position="53"/>
    </location>
</feature>
<gene>
    <name evidence="2" type="ORF">SAMN05216495_1141</name>
</gene>
<evidence type="ECO:0000313" key="2">
    <source>
        <dbReference type="EMBL" id="SDX13882.1"/>
    </source>
</evidence>
<accession>A0A1H2Z8T9</accession>
<evidence type="ECO:0000256" key="1">
    <source>
        <dbReference type="SAM" id="Phobius"/>
    </source>
</evidence>
<dbReference type="AlphaFoldDB" id="A0A1H2Z8T9"/>
<dbReference type="RefSeq" id="WP_012938942.1">
    <property type="nucleotide sequence ID" value="NZ_CALAKB010000040.1"/>
</dbReference>
<dbReference type="OMA" id="FLSCCVP"/>
<dbReference type="Proteomes" id="UP000182379">
    <property type="component" value="Unassembled WGS sequence"/>
</dbReference>
<feature type="transmembrane region" description="Helical" evidence="1">
    <location>
        <begin position="60"/>
        <end position="78"/>
    </location>
</feature>
<feature type="transmembrane region" description="Helical" evidence="1">
    <location>
        <begin position="120"/>
        <end position="145"/>
    </location>
</feature>
<protein>
    <recommendedName>
        <fullName evidence="4">DUF340 domain-containing protein</fullName>
    </recommendedName>
</protein>
<dbReference type="GeneID" id="78335292"/>